<dbReference type="EMBL" id="CAKOAT010490710">
    <property type="protein sequence ID" value="CAH8380654.1"/>
    <property type="molecule type" value="Genomic_DNA"/>
</dbReference>
<name>A0ABC8LAW7_ERUVS</name>
<dbReference type="AlphaFoldDB" id="A0ABC8LAW7"/>
<keyword evidence="3" id="KW-1185">Reference proteome</keyword>
<protein>
    <recommendedName>
        <fullName evidence="1">Replication factor A C-terminal domain-containing protein</fullName>
    </recommendedName>
</protein>
<gene>
    <name evidence="2" type="ORF">ERUC_LOCUS33206</name>
</gene>
<evidence type="ECO:0000313" key="2">
    <source>
        <dbReference type="EMBL" id="CAH8380654.1"/>
    </source>
</evidence>
<feature type="domain" description="Replication factor A C-terminal" evidence="1">
    <location>
        <begin position="43"/>
        <end position="101"/>
    </location>
</feature>
<proteinExistence type="predicted"/>
<dbReference type="InterPro" id="IPR013955">
    <property type="entry name" value="Rep_factor-A_C"/>
</dbReference>
<sequence length="102" mass="11567">MSVIVSGMSPSVNNESSTRPYIGFIKPDQAMWYRACKIRNKKVTEAMDTVWFSAFNAEAEKMIGCTADELNMLKSKEGEVNEFQTKMKEARWSSHLFCVSVS</sequence>
<dbReference type="SUPFAM" id="SSF50249">
    <property type="entry name" value="Nucleic acid-binding proteins"/>
    <property type="match status" value="1"/>
</dbReference>
<reference evidence="2 3" key="1">
    <citation type="submission" date="2022-03" db="EMBL/GenBank/DDBJ databases">
        <authorList>
            <person name="Macdonald S."/>
            <person name="Ahmed S."/>
            <person name="Newling K."/>
        </authorList>
    </citation>
    <scope>NUCLEOTIDE SEQUENCE [LARGE SCALE GENOMIC DNA]</scope>
</reference>
<evidence type="ECO:0000259" key="1">
    <source>
        <dbReference type="Pfam" id="PF08646"/>
    </source>
</evidence>
<dbReference type="Proteomes" id="UP001642260">
    <property type="component" value="Unassembled WGS sequence"/>
</dbReference>
<organism evidence="2 3">
    <name type="scientific">Eruca vesicaria subsp. sativa</name>
    <name type="common">Garden rocket</name>
    <name type="synonym">Eruca sativa</name>
    <dbReference type="NCBI Taxonomy" id="29727"/>
    <lineage>
        <taxon>Eukaryota</taxon>
        <taxon>Viridiplantae</taxon>
        <taxon>Streptophyta</taxon>
        <taxon>Embryophyta</taxon>
        <taxon>Tracheophyta</taxon>
        <taxon>Spermatophyta</taxon>
        <taxon>Magnoliopsida</taxon>
        <taxon>eudicotyledons</taxon>
        <taxon>Gunneridae</taxon>
        <taxon>Pentapetalae</taxon>
        <taxon>rosids</taxon>
        <taxon>malvids</taxon>
        <taxon>Brassicales</taxon>
        <taxon>Brassicaceae</taxon>
        <taxon>Brassiceae</taxon>
        <taxon>Eruca</taxon>
    </lineage>
</organism>
<evidence type="ECO:0000313" key="3">
    <source>
        <dbReference type="Proteomes" id="UP001642260"/>
    </source>
</evidence>
<comment type="caution">
    <text evidence="2">The sequence shown here is derived from an EMBL/GenBank/DDBJ whole genome shotgun (WGS) entry which is preliminary data.</text>
</comment>
<accession>A0ABC8LAW7</accession>
<dbReference type="Gene3D" id="2.40.50.140">
    <property type="entry name" value="Nucleic acid-binding proteins"/>
    <property type="match status" value="1"/>
</dbReference>
<dbReference type="InterPro" id="IPR012340">
    <property type="entry name" value="NA-bd_OB-fold"/>
</dbReference>
<dbReference type="Pfam" id="PF08646">
    <property type="entry name" value="Rep_fac-A_C"/>
    <property type="match status" value="1"/>
</dbReference>